<protein>
    <recommendedName>
        <fullName evidence="4">Helix-turn-helix domain-containing protein</fullName>
    </recommendedName>
</protein>
<name>A0ABV4TAP5_9FLAO</name>
<dbReference type="EMBL" id="JBCFQL010000006">
    <property type="protein sequence ID" value="MFA9191170.1"/>
    <property type="molecule type" value="Genomic_DNA"/>
</dbReference>
<accession>A0ABV4TAP5</accession>
<organism evidence="2 3">
    <name type="scientific">Flavobacterium zubiriense</name>
    <dbReference type="NCBI Taxonomy" id="3138075"/>
    <lineage>
        <taxon>Bacteria</taxon>
        <taxon>Pseudomonadati</taxon>
        <taxon>Bacteroidota</taxon>
        <taxon>Flavobacteriia</taxon>
        <taxon>Flavobacteriales</taxon>
        <taxon>Flavobacteriaceae</taxon>
        <taxon>Flavobacterium</taxon>
    </lineage>
</organism>
<comment type="caution">
    <text evidence="2">The sequence shown here is derived from an EMBL/GenBank/DDBJ whole genome shotgun (WGS) entry which is preliminary data.</text>
</comment>
<sequence length="292" mass="33892">MKKNTLEDYKKEIRAKYEMEKLGVHSSLLLNPSRAKLRNLCFELLKDNPSKDDLMSFSSFFGFEFSATNFNTLKGLTDKFRPIETFLKGETDLMDIEGMNIAAILVGFESRPYLKFSKTERVINEQLSDNEYKTAHLLSVDSNTDTKDNEKVQGQMYQALKSKENNRNIFLNKPIIVAVFLVVLMGCFVFISSKVECMQWQNDHYEIVDCGDSKVGVVNLFSKVPLDKNMLHFKRIQVCDTTTFFKYEKPVVWYCKKGKELEFFNSPGFNPENNKPLKPITQYMIDKYVSKK</sequence>
<evidence type="ECO:0000313" key="2">
    <source>
        <dbReference type="EMBL" id="MFA9191170.1"/>
    </source>
</evidence>
<gene>
    <name evidence="2" type="ORF">AAGV28_07290</name>
</gene>
<evidence type="ECO:0000313" key="3">
    <source>
        <dbReference type="Proteomes" id="UP001574169"/>
    </source>
</evidence>
<feature type="transmembrane region" description="Helical" evidence="1">
    <location>
        <begin position="170"/>
        <end position="191"/>
    </location>
</feature>
<keyword evidence="1" id="KW-1133">Transmembrane helix</keyword>
<dbReference type="RefSeq" id="WP_373406163.1">
    <property type="nucleotide sequence ID" value="NZ_JBCFQL010000006.1"/>
</dbReference>
<keyword evidence="3" id="KW-1185">Reference proteome</keyword>
<keyword evidence="1" id="KW-0812">Transmembrane</keyword>
<dbReference type="Proteomes" id="UP001574169">
    <property type="component" value="Unassembled WGS sequence"/>
</dbReference>
<evidence type="ECO:0008006" key="4">
    <source>
        <dbReference type="Google" id="ProtNLM"/>
    </source>
</evidence>
<evidence type="ECO:0000256" key="1">
    <source>
        <dbReference type="SAM" id="Phobius"/>
    </source>
</evidence>
<keyword evidence="1" id="KW-0472">Membrane</keyword>
<reference evidence="2 3" key="1">
    <citation type="submission" date="2024-04" db="EMBL/GenBank/DDBJ databases">
        <title>New Clade of Flavobacterium.</title>
        <authorList>
            <person name="Matos L."/>
            <person name="Proenca D.N."/>
            <person name="Fransisco R.M."/>
            <person name="Chung A.P."/>
            <person name="Maccario L."/>
            <person name="Sorensen S.J."/>
            <person name="Morais P.V."/>
        </authorList>
    </citation>
    <scope>NUCLEOTIDE SEQUENCE [LARGE SCALE GENOMIC DNA]</scope>
    <source>
        <strain evidence="2 3">FZUC8N2.13</strain>
    </source>
</reference>
<proteinExistence type="predicted"/>